<evidence type="ECO:0000313" key="2">
    <source>
        <dbReference type="EMBL" id="CAD6953686.1"/>
    </source>
</evidence>
<reference evidence="2" key="3">
    <citation type="submission" date="2020-10" db="EMBL/GenBank/DDBJ databases">
        <authorList>
            <person name="Sedaghatjoo S."/>
        </authorList>
    </citation>
    <scope>NUCLEOTIDE SEQUENCE</scope>
    <source>
        <strain evidence="2">AZH3</strain>
    </source>
</reference>
<reference evidence="3" key="2">
    <citation type="journal article" date="2019" name="IMA Fungus">
        <title>Genome sequencing and comparison of five Tilletia species to identify candidate genes for the detection of regulated species infecting wheat.</title>
        <authorList>
            <person name="Nguyen H.D.T."/>
            <person name="Sultana T."/>
            <person name="Kesanakurti P."/>
            <person name="Hambleton S."/>
        </authorList>
    </citation>
    <scope>NUCLEOTIDE SEQUENCE</scope>
    <source>
        <strain evidence="3">DAOMC 238032</strain>
    </source>
</reference>
<dbReference type="AlphaFoldDB" id="A0A177VDK0"/>
<evidence type="ECO:0000256" key="1">
    <source>
        <dbReference type="SAM" id="MobiDB-lite"/>
    </source>
</evidence>
<dbReference type="EMBL" id="CAJHJG010005930">
    <property type="protein sequence ID" value="CAD6953686.1"/>
    <property type="molecule type" value="Genomic_DNA"/>
</dbReference>
<evidence type="ECO:0000313" key="5">
    <source>
        <dbReference type="Proteomes" id="UP000836402"/>
    </source>
</evidence>
<reference evidence="3" key="1">
    <citation type="submission" date="2016-04" db="EMBL/GenBank/DDBJ databases">
        <authorList>
            <person name="Nguyen H.D."/>
            <person name="Kesanakurti P."/>
            <person name="Cullis J."/>
            <person name="Levesque C.A."/>
            <person name="Hambleton S."/>
        </authorList>
    </citation>
    <scope>NUCLEOTIDE SEQUENCE</scope>
    <source>
        <strain evidence="3">DAOMC 238032</strain>
    </source>
</reference>
<feature type="region of interest" description="Disordered" evidence="1">
    <location>
        <begin position="1"/>
        <end position="71"/>
    </location>
</feature>
<sequence>MPEGPPKAKKARPSSVKPSRATSEEVPGATLEIPSRYEVKPVPAPEQAASEHTIHPRTANKNPASAMNNNVDLNLPSELEGQPLSVVAWCRIIDRAQRGIGDASYNSDDDDVAQEEAADERPRGELTRVVRCLHSLRTAGIAKESSNIPLASEEALSLAKARLLMPTRQ</sequence>
<feature type="compositionally biased region" description="Acidic residues" evidence="1">
    <location>
        <begin position="107"/>
        <end position="118"/>
    </location>
</feature>
<dbReference type="EMBL" id="LWDD02000192">
    <property type="protein sequence ID" value="KAE8262877.1"/>
    <property type="molecule type" value="Genomic_DNA"/>
</dbReference>
<evidence type="ECO:0000313" key="3">
    <source>
        <dbReference type="EMBL" id="KAE8262877.1"/>
    </source>
</evidence>
<evidence type="ECO:0000313" key="4">
    <source>
        <dbReference type="Proteomes" id="UP000077671"/>
    </source>
</evidence>
<accession>A0A177VDK0</accession>
<comment type="caution">
    <text evidence="3">The sequence shown here is derived from an EMBL/GenBank/DDBJ whole genome shotgun (WGS) entry which is preliminary data.</text>
</comment>
<name>A0A177VDK0_9BASI</name>
<organism evidence="3 4">
    <name type="scientific">Tilletia caries</name>
    <name type="common">wheat bunt fungus</name>
    <dbReference type="NCBI Taxonomy" id="13290"/>
    <lineage>
        <taxon>Eukaryota</taxon>
        <taxon>Fungi</taxon>
        <taxon>Dikarya</taxon>
        <taxon>Basidiomycota</taxon>
        <taxon>Ustilaginomycotina</taxon>
        <taxon>Exobasidiomycetes</taxon>
        <taxon>Tilletiales</taxon>
        <taxon>Tilletiaceae</taxon>
        <taxon>Tilletia</taxon>
    </lineage>
</organism>
<keyword evidence="5" id="KW-1185">Reference proteome</keyword>
<proteinExistence type="predicted"/>
<gene>
    <name evidence="3" type="ORF">A4X03_0g2111</name>
    <name evidence="2" type="ORF">JKIAZH3_G1446</name>
</gene>
<protein>
    <submittedName>
        <fullName evidence="3">Uncharacterized protein</fullName>
    </submittedName>
</protein>
<dbReference type="Proteomes" id="UP000836402">
    <property type="component" value="Unassembled WGS sequence"/>
</dbReference>
<feature type="compositionally biased region" description="Polar residues" evidence="1">
    <location>
        <begin position="59"/>
        <end position="71"/>
    </location>
</feature>
<feature type="region of interest" description="Disordered" evidence="1">
    <location>
        <begin position="101"/>
        <end position="121"/>
    </location>
</feature>
<dbReference type="Proteomes" id="UP000077671">
    <property type="component" value="Unassembled WGS sequence"/>
</dbReference>